<dbReference type="AlphaFoldDB" id="A0A1F4U1X7"/>
<name>A0A1F4U1X7_UNCW3</name>
<proteinExistence type="predicted"/>
<accession>A0A1F4U1X7</accession>
<organism evidence="1 2">
    <name type="scientific">candidate division WOR-3 bacterium RBG_13_43_14</name>
    <dbReference type="NCBI Taxonomy" id="1802590"/>
    <lineage>
        <taxon>Bacteria</taxon>
        <taxon>Bacteria division WOR-3</taxon>
    </lineage>
</organism>
<sequence length="78" mass="9072">MKGNKALFNQKRFEWLVQERNSYLNKLSIKKSVEIMEGIMDFADELRANFLPDSPLCIKFGLNHKHGNKISRSICKSN</sequence>
<gene>
    <name evidence="1" type="ORF">A2Y85_03225</name>
</gene>
<evidence type="ECO:0000313" key="2">
    <source>
        <dbReference type="Proteomes" id="UP000177025"/>
    </source>
</evidence>
<reference evidence="1 2" key="1">
    <citation type="journal article" date="2016" name="Nat. Commun.">
        <title>Thousands of microbial genomes shed light on interconnected biogeochemical processes in an aquifer system.</title>
        <authorList>
            <person name="Anantharaman K."/>
            <person name="Brown C.T."/>
            <person name="Hug L.A."/>
            <person name="Sharon I."/>
            <person name="Castelle C.J."/>
            <person name="Probst A.J."/>
            <person name="Thomas B.C."/>
            <person name="Singh A."/>
            <person name="Wilkins M.J."/>
            <person name="Karaoz U."/>
            <person name="Brodie E.L."/>
            <person name="Williams K.H."/>
            <person name="Hubbard S.S."/>
            <person name="Banfield J.F."/>
        </authorList>
    </citation>
    <scope>NUCLEOTIDE SEQUENCE [LARGE SCALE GENOMIC DNA]</scope>
</reference>
<comment type="caution">
    <text evidence="1">The sequence shown here is derived from an EMBL/GenBank/DDBJ whole genome shotgun (WGS) entry which is preliminary data.</text>
</comment>
<dbReference type="Proteomes" id="UP000177025">
    <property type="component" value="Unassembled WGS sequence"/>
</dbReference>
<protein>
    <submittedName>
        <fullName evidence="1">Uncharacterized protein</fullName>
    </submittedName>
</protein>
<dbReference type="EMBL" id="MEUM01000158">
    <property type="protein sequence ID" value="OGC38978.1"/>
    <property type="molecule type" value="Genomic_DNA"/>
</dbReference>
<evidence type="ECO:0000313" key="1">
    <source>
        <dbReference type="EMBL" id="OGC38978.1"/>
    </source>
</evidence>